<comment type="caution">
    <text evidence="2">The sequence shown here is derived from an EMBL/GenBank/DDBJ whole genome shotgun (WGS) entry which is preliminary data.</text>
</comment>
<keyword evidence="1" id="KW-0503">Monooxygenase</keyword>
<dbReference type="Proteomes" id="UP000827721">
    <property type="component" value="Unassembled WGS sequence"/>
</dbReference>
<dbReference type="InterPro" id="IPR017972">
    <property type="entry name" value="Cyt_P450_CS"/>
</dbReference>
<dbReference type="InterPro" id="IPR036396">
    <property type="entry name" value="Cyt_P450_sf"/>
</dbReference>
<keyword evidence="1" id="KW-0479">Metal-binding</keyword>
<dbReference type="Gene3D" id="1.10.630.10">
    <property type="entry name" value="Cytochrome P450"/>
    <property type="match status" value="2"/>
</dbReference>
<keyword evidence="1" id="KW-0408">Iron</keyword>
<dbReference type="PROSITE" id="PS00086">
    <property type="entry name" value="CYTOCHROME_P450"/>
    <property type="match status" value="1"/>
</dbReference>
<dbReference type="Pfam" id="PF00067">
    <property type="entry name" value="p450"/>
    <property type="match status" value="2"/>
</dbReference>
<dbReference type="SUPFAM" id="SSF48264">
    <property type="entry name" value="Cytochrome P450"/>
    <property type="match status" value="2"/>
</dbReference>
<keyword evidence="3" id="KW-1185">Reference proteome</keyword>
<protein>
    <recommendedName>
        <fullName evidence="4">Cytochrome P450</fullName>
    </recommendedName>
</protein>
<dbReference type="PANTHER" id="PTHR47951:SF8">
    <property type="entry name" value="CYTOCHROME P450 93A2-LIKE"/>
    <property type="match status" value="1"/>
</dbReference>
<dbReference type="EMBL" id="JAFEMO010000011">
    <property type="protein sequence ID" value="KAH7557477.1"/>
    <property type="molecule type" value="Genomic_DNA"/>
</dbReference>
<organism evidence="2 3">
    <name type="scientific">Xanthoceras sorbifolium</name>
    <dbReference type="NCBI Taxonomy" id="99658"/>
    <lineage>
        <taxon>Eukaryota</taxon>
        <taxon>Viridiplantae</taxon>
        <taxon>Streptophyta</taxon>
        <taxon>Embryophyta</taxon>
        <taxon>Tracheophyta</taxon>
        <taxon>Spermatophyta</taxon>
        <taxon>Magnoliopsida</taxon>
        <taxon>eudicotyledons</taxon>
        <taxon>Gunneridae</taxon>
        <taxon>Pentapetalae</taxon>
        <taxon>rosids</taxon>
        <taxon>malvids</taxon>
        <taxon>Sapindales</taxon>
        <taxon>Sapindaceae</taxon>
        <taxon>Xanthoceroideae</taxon>
        <taxon>Xanthoceras</taxon>
    </lineage>
</organism>
<name>A0ABQ8HFV8_9ROSI</name>
<evidence type="ECO:0000313" key="3">
    <source>
        <dbReference type="Proteomes" id="UP000827721"/>
    </source>
</evidence>
<dbReference type="InterPro" id="IPR001128">
    <property type="entry name" value="Cyt_P450"/>
</dbReference>
<reference evidence="2 3" key="1">
    <citation type="submission" date="2021-02" db="EMBL/GenBank/DDBJ databases">
        <title>Plant Genome Project.</title>
        <authorList>
            <person name="Zhang R.-G."/>
        </authorList>
    </citation>
    <scope>NUCLEOTIDE SEQUENCE [LARGE SCALE GENOMIC DNA]</scope>
    <source>
        <tissue evidence="2">Leaves</tissue>
    </source>
</reference>
<gene>
    <name evidence="2" type="ORF">JRO89_XS11G0161800</name>
</gene>
<dbReference type="PANTHER" id="PTHR47951">
    <property type="entry name" value="OS08G0547900 PROTEIN"/>
    <property type="match status" value="1"/>
</dbReference>
<sequence>MTLSCLSELARLISVSWWSWWWDVLIEVRNTRLIPTLLATTLVLAISFYAWSIKKPFSSFPPLPPGPPGLPLLGNLLFLPPDLHRYFAKLSEIYGPIMKLQVGRKICVVITSSSLAKQVLKDHDAIFANRDPTQQQYKTSLDACHALCPQEIREMVKDLYAKGGLGSLHKEDKSRVGIQFRQMVGEFIELWGAPNISDLFPVLARFDLQGVESKMKKLSLWFDKFFESLIDKTILRNACKELEEVVGIDNIVEEFHISNLHYPNPKKSSYNPISLQVHHPEGLESFIQCVGDAEGPLGLGKSIRVPPERFLRDDDGKCEYKGNNFNLLPFGSGRRMCAGIPMAEKMILHVLATLLHPFEWKLHPSCIG</sequence>
<accession>A0ABQ8HFV8</accession>
<keyword evidence="1" id="KW-0349">Heme</keyword>
<evidence type="ECO:0000313" key="2">
    <source>
        <dbReference type="EMBL" id="KAH7557477.1"/>
    </source>
</evidence>
<evidence type="ECO:0008006" key="4">
    <source>
        <dbReference type="Google" id="ProtNLM"/>
    </source>
</evidence>
<proteinExistence type="inferred from homology"/>
<evidence type="ECO:0000256" key="1">
    <source>
        <dbReference type="RuleBase" id="RU000461"/>
    </source>
</evidence>
<comment type="similarity">
    <text evidence="1">Belongs to the cytochrome P450 family.</text>
</comment>
<keyword evidence="1" id="KW-0560">Oxidoreductase</keyword>